<dbReference type="InterPro" id="IPR049760">
    <property type="entry name" value="DD_EFCAB10"/>
</dbReference>
<dbReference type="InterPro" id="IPR056587">
    <property type="entry name" value="EF_EFCAB10_C"/>
</dbReference>
<dbReference type="InterPro" id="IPR011992">
    <property type="entry name" value="EF-hand-dom_pair"/>
</dbReference>
<feature type="domain" description="EF-hand" evidence="1">
    <location>
        <begin position="61"/>
        <end position="96"/>
    </location>
</feature>
<dbReference type="SUPFAM" id="SSF47391">
    <property type="entry name" value="Dimerization-anchoring domain of cAMP-dependent PK regulatory subunit"/>
    <property type="match status" value="1"/>
</dbReference>
<sequence>MANKESGAQDYLKNHKIMELFENLTAQLMYERPEDPKAYMKQFLEKLKDARTAQRNYPGIFDDSNVRSLFGMLDVTGKGFITYEQYKQGLETLGVQKFDKDPPGGDMDRISSEIFLKEARQGLAQASATFSL</sequence>
<dbReference type="GO" id="GO:0005509">
    <property type="term" value="F:calcium ion binding"/>
    <property type="evidence" value="ECO:0007669"/>
    <property type="project" value="InterPro"/>
</dbReference>
<keyword evidence="3" id="KW-1185">Reference proteome</keyword>
<dbReference type="InterPro" id="IPR002048">
    <property type="entry name" value="EF_hand_dom"/>
</dbReference>
<organism evidence="2 3">
    <name type="scientific">Desmophyllum pertusum</name>
    <dbReference type="NCBI Taxonomy" id="174260"/>
    <lineage>
        <taxon>Eukaryota</taxon>
        <taxon>Metazoa</taxon>
        <taxon>Cnidaria</taxon>
        <taxon>Anthozoa</taxon>
        <taxon>Hexacorallia</taxon>
        <taxon>Scleractinia</taxon>
        <taxon>Caryophylliina</taxon>
        <taxon>Caryophylliidae</taxon>
        <taxon>Desmophyllum</taxon>
    </lineage>
</organism>
<dbReference type="Proteomes" id="UP001163046">
    <property type="component" value="Unassembled WGS sequence"/>
</dbReference>
<dbReference type="CDD" id="cd22976">
    <property type="entry name" value="DD_EFCAB10"/>
    <property type="match status" value="1"/>
</dbReference>
<accession>A0A9X0CMU1</accession>
<dbReference type="EMBL" id="MU827306">
    <property type="protein sequence ID" value="KAJ7363188.1"/>
    <property type="molecule type" value="Genomic_DNA"/>
</dbReference>
<dbReference type="OrthoDB" id="10260455at2759"/>
<dbReference type="PANTHER" id="PTHR21847:SF1">
    <property type="entry name" value="EF-HAND CALCIUM-BINDING DOMAIN-CONTAINING PROTEIN 10"/>
    <property type="match status" value="1"/>
</dbReference>
<reference evidence="2" key="1">
    <citation type="submission" date="2023-01" db="EMBL/GenBank/DDBJ databases">
        <title>Genome assembly of the deep-sea coral Lophelia pertusa.</title>
        <authorList>
            <person name="Herrera S."/>
            <person name="Cordes E."/>
        </authorList>
    </citation>
    <scope>NUCLEOTIDE SEQUENCE</scope>
    <source>
        <strain evidence="2">USNM1676648</strain>
        <tissue evidence="2">Polyp</tissue>
    </source>
</reference>
<dbReference type="Pfam" id="PF24548">
    <property type="entry name" value="EF_EFCAB10_C"/>
    <property type="match status" value="1"/>
</dbReference>
<dbReference type="SUPFAM" id="SSF47473">
    <property type="entry name" value="EF-hand"/>
    <property type="match status" value="1"/>
</dbReference>
<gene>
    <name evidence="2" type="primary">EFCAB10</name>
    <name evidence="2" type="ORF">OS493_011468</name>
</gene>
<protein>
    <submittedName>
        <fullName evidence="2">EF-hand calcium-binding domain-containing protein 10</fullName>
    </submittedName>
</protein>
<dbReference type="PANTHER" id="PTHR21847">
    <property type="entry name" value="EF-HAND CALCIUM-BINDING DOMAIN-CONTAINING PROTEIN 10"/>
    <property type="match status" value="1"/>
</dbReference>
<name>A0A9X0CMU1_9CNID</name>
<evidence type="ECO:0000313" key="3">
    <source>
        <dbReference type="Proteomes" id="UP001163046"/>
    </source>
</evidence>
<dbReference type="PROSITE" id="PS50222">
    <property type="entry name" value="EF_HAND_2"/>
    <property type="match status" value="1"/>
</dbReference>
<evidence type="ECO:0000313" key="2">
    <source>
        <dbReference type="EMBL" id="KAJ7363188.1"/>
    </source>
</evidence>
<dbReference type="InterPro" id="IPR039879">
    <property type="entry name" value="EFC10"/>
</dbReference>
<proteinExistence type="predicted"/>
<comment type="caution">
    <text evidence="2">The sequence shown here is derived from an EMBL/GenBank/DDBJ whole genome shotgun (WGS) entry which is preliminary data.</text>
</comment>
<evidence type="ECO:0000259" key="1">
    <source>
        <dbReference type="PROSITE" id="PS50222"/>
    </source>
</evidence>
<dbReference type="Gene3D" id="1.20.890.10">
    <property type="entry name" value="cAMP-dependent protein kinase regulatory subunit, dimerization-anchoring domain"/>
    <property type="match status" value="1"/>
</dbReference>
<dbReference type="AlphaFoldDB" id="A0A9X0CMU1"/>